<dbReference type="RefSeq" id="WP_239681586.1">
    <property type="nucleotide sequence ID" value="NZ_BPRF01000020.1"/>
</dbReference>
<dbReference type="EMBL" id="JACJIB010000006">
    <property type="protein sequence ID" value="MBA8914610.1"/>
    <property type="molecule type" value="Genomic_DNA"/>
</dbReference>
<comment type="caution">
    <text evidence="1">The sequence shown here is derived from an EMBL/GenBank/DDBJ whole genome shotgun (WGS) entry which is preliminary data.</text>
</comment>
<organism evidence="1 2">
    <name type="scientific">Methylorubrum thiocyanatum</name>
    <dbReference type="NCBI Taxonomy" id="47958"/>
    <lineage>
        <taxon>Bacteria</taxon>
        <taxon>Pseudomonadati</taxon>
        <taxon>Pseudomonadota</taxon>
        <taxon>Alphaproteobacteria</taxon>
        <taxon>Hyphomicrobiales</taxon>
        <taxon>Methylobacteriaceae</taxon>
        <taxon>Methylorubrum</taxon>
    </lineage>
</organism>
<protein>
    <submittedName>
        <fullName evidence="1">Uncharacterized protein</fullName>
    </submittedName>
</protein>
<keyword evidence="2" id="KW-1185">Reference proteome</keyword>
<evidence type="ECO:0000313" key="2">
    <source>
        <dbReference type="Proteomes" id="UP000543554"/>
    </source>
</evidence>
<dbReference type="Proteomes" id="UP000543554">
    <property type="component" value="Unassembled WGS sequence"/>
</dbReference>
<reference evidence="1 2" key="1">
    <citation type="submission" date="2020-08" db="EMBL/GenBank/DDBJ databases">
        <title>Genomic Encyclopedia of Type Strains, Phase IV (KMG-IV): sequencing the most valuable type-strain genomes for metagenomic binning, comparative biology and taxonomic classification.</title>
        <authorList>
            <person name="Goeker M."/>
        </authorList>
    </citation>
    <scope>NUCLEOTIDE SEQUENCE [LARGE SCALE GENOMIC DNA]</scope>
    <source>
        <strain evidence="1 2">DSM 11490</strain>
    </source>
</reference>
<dbReference type="AlphaFoldDB" id="A0AA40VCX5"/>
<accession>A0AA40VCX5</accession>
<name>A0AA40VCX5_9HYPH</name>
<gene>
    <name evidence="1" type="ORF">HNR51_003703</name>
</gene>
<proteinExistence type="predicted"/>
<sequence>MLEAEVIGFPVRIAVVPGAPCVQVQHSLFPARDEGRGEVAFIDVGALDEERLFRLLALNAVTALFDMRPCPVFERPRFRHQSVVFHLRDRDIRYIEFAMLVRRPLADPTLVSMGVSNAYAKIEPALTMGLSICVYDAAARDLGWMDQMRRLLRHSSTYQAELHPRALAGVTG</sequence>
<evidence type="ECO:0000313" key="1">
    <source>
        <dbReference type="EMBL" id="MBA8914610.1"/>
    </source>
</evidence>